<proteinExistence type="predicted"/>
<sequence>MSRSPAFLTLLQTPGLPPASSSSFADGDLGGGSIPLEDPPRYEGEGVADFGHEEADLGEAPPYTSPVRTRAPELPASSSSSASFSTQRHAQATGPGPGVGRMSTIMSVASTPDAPGSGFGSGSGSGSGVHRTPTSARQASGIPQLPRLAAMPSIEIEMASPISPVRSPGEGRR</sequence>
<evidence type="ECO:0000313" key="2">
    <source>
        <dbReference type="Proteomes" id="UP001186974"/>
    </source>
</evidence>
<gene>
    <name evidence="1" type="ORF">LTS18_003275</name>
</gene>
<accession>A0ACC3D708</accession>
<dbReference type="Proteomes" id="UP001186974">
    <property type="component" value="Unassembled WGS sequence"/>
</dbReference>
<name>A0ACC3D708_9PEZI</name>
<keyword evidence="2" id="KW-1185">Reference proteome</keyword>
<dbReference type="EMBL" id="JAWDJW010007107">
    <property type="protein sequence ID" value="KAK3062830.1"/>
    <property type="molecule type" value="Genomic_DNA"/>
</dbReference>
<reference evidence="1" key="1">
    <citation type="submission" date="2024-09" db="EMBL/GenBank/DDBJ databases">
        <title>Black Yeasts Isolated from many extreme environments.</title>
        <authorList>
            <person name="Coleine C."/>
            <person name="Stajich J.E."/>
            <person name="Selbmann L."/>
        </authorList>
    </citation>
    <scope>NUCLEOTIDE SEQUENCE</scope>
    <source>
        <strain evidence="1">CCFEE 5737</strain>
    </source>
</reference>
<evidence type="ECO:0000313" key="1">
    <source>
        <dbReference type="EMBL" id="KAK3062830.1"/>
    </source>
</evidence>
<protein>
    <submittedName>
        <fullName evidence="1">Uncharacterized protein</fullName>
    </submittedName>
</protein>
<comment type="caution">
    <text evidence="1">The sequence shown here is derived from an EMBL/GenBank/DDBJ whole genome shotgun (WGS) entry which is preliminary data.</text>
</comment>
<organism evidence="1 2">
    <name type="scientific">Coniosporium uncinatum</name>
    <dbReference type="NCBI Taxonomy" id="93489"/>
    <lineage>
        <taxon>Eukaryota</taxon>
        <taxon>Fungi</taxon>
        <taxon>Dikarya</taxon>
        <taxon>Ascomycota</taxon>
        <taxon>Pezizomycotina</taxon>
        <taxon>Dothideomycetes</taxon>
        <taxon>Dothideomycetes incertae sedis</taxon>
        <taxon>Coniosporium</taxon>
    </lineage>
</organism>